<dbReference type="AlphaFoldDB" id="A0AAN5D690"/>
<feature type="region of interest" description="Disordered" evidence="1">
    <location>
        <begin position="51"/>
        <end position="73"/>
    </location>
</feature>
<keyword evidence="3" id="KW-1185">Reference proteome</keyword>
<dbReference type="Proteomes" id="UP001328107">
    <property type="component" value="Unassembled WGS sequence"/>
</dbReference>
<dbReference type="EMBL" id="BTRK01000006">
    <property type="protein sequence ID" value="GMR57184.1"/>
    <property type="molecule type" value="Genomic_DNA"/>
</dbReference>
<sequence>ARGQLDGEYAQRPDISLEVIAGLLLHHLRSHPAESAHERVADLHLGEVSSRRGNPCGHSEIGDLHNAVVSQQN</sequence>
<feature type="non-terminal residue" evidence="2">
    <location>
        <position position="73"/>
    </location>
</feature>
<organism evidence="2 3">
    <name type="scientific">Pristionchus mayeri</name>
    <dbReference type="NCBI Taxonomy" id="1317129"/>
    <lineage>
        <taxon>Eukaryota</taxon>
        <taxon>Metazoa</taxon>
        <taxon>Ecdysozoa</taxon>
        <taxon>Nematoda</taxon>
        <taxon>Chromadorea</taxon>
        <taxon>Rhabditida</taxon>
        <taxon>Rhabditina</taxon>
        <taxon>Diplogasteromorpha</taxon>
        <taxon>Diplogasteroidea</taxon>
        <taxon>Neodiplogasteridae</taxon>
        <taxon>Pristionchus</taxon>
    </lineage>
</organism>
<protein>
    <submittedName>
        <fullName evidence="2">Uncharacterized protein</fullName>
    </submittedName>
</protein>
<accession>A0AAN5D690</accession>
<comment type="caution">
    <text evidence="2">The sequence shown here is derived from an EMBL/GenBank/DDBJ whole genome shotgun (WGS) entry which is preliminary data.</text>
</comment>
<evidence type="ECO:0000313" key="3">
    <source>
        <dbReference type="Proteomes" id="UP001328107"/>
    </source>
</evidence>
<reference evidence="3" key="1">
    <citation type="submission" date="2022-10" db="EMBL/GenBank/DDBJ databases">
        <title>Genome assembly of Pristionchus species.</title>
        <authorList>
            <person name="Yoshida K."/>
            <person name="Sommer R.J."/>
        </authorList>
    </citation>
    <scope>NUCLEOTIDE SEQUENCE [LARGE SCALE GENOMIC DNA]</scope>
    <source>
        <strain evidence="3">RS5460</strain>
    </source>
</reference>
<proteinExistence type="predicted"/>
<evidence type="ECO:0000313" key="2">
    <source>
        <dbReference type="EMBL" id="GMR57184.1"/>
    </source>
</evidence>
<name>A0AAN5D690_9BILA</name>
<gene>
    <name evidence="2" type="ORF">PMAYCL1PPCAC_27379</name>
</gene>
<feature type="non-terminal residue" evidence="2">
    <location>
        <position position="1"/>
    </location>
</feature>
<evidence type="ECO:0000256" key="1">
    <source>
        <dbReference type="SAM" id="MobiDB-lite"/>
    </source>
</evidence>